<organism evidence="2 3">
    <name type="scientific">Wenyingzhuangia marina</name>
    <dbReference type="NCBI Taxonomy" id="1195760"/>
    <lineage>
        <taxon>Bacteria</taxon>
        <taxon>Pseudomonadati</taxon>
        <taxon>Bacteroidota</taxon>
        <taxon>Flavobacteriia</taxon>
        <taxon>Flavobacteriales</taxon>
        <taxon>Flavobacteriaceae</taxon>
        <taxon>Wenyingzhuangia</taxon>
    </lineage>
</organism>
<dbReference type="EMBL" id="FQXQ01000001">
    <property type="protein sequence ID" value="SHH38303.1"/>
    <property type="molecule type" value="Genomic_DNA"/>
</dbReference>
<keyword evidence="3" id="KW-1185">Reference proteome</keyword>
<dbReference type="Proteomes" id="UP000184109">
    <property type="component" value="Unassembled WGS sequence"/>
</dbReference>
<dbReference type="RefSeq" id="WP_073117938.1">
    <property type="nucleotide sequence ID" value="NZ_BMEN01000001.1"/>
</dbReference>
<keyword evidence="1" id="KW-0472">Membrane</keyword>
<accession>A0A1M5SK68</accession>
<reference evidence="3" key="1">
    <citation type="submission" date="2016-11" db="EMBL/GenBank/DDBJ databases">
        <authorList>
            <person name="Varghese N."/>
            <person name="Submissions S."/>
        </authorList>
    </citation>
    <scope>NUCLEOTIDE SEQUENCE [LARGE SCALE GENOMIC DNA]</scope>
    <source>
        <strain evidence="3">DSM 100572</strain>
    </source>
</reference>
<feature type="transmembrane region" description="Helical" evidence="1">
    <location>
        <begin position="7"/>
        <end position="25"/>
    </location>
</feature>
<proteinExistence type="predicted"/>
<sequence length="76" mass="8779">MKILLKILLLLVLVLWAIGGYFYALNDPKSAKFMGFGVITLTFVLMPLFIYHRYKGKDLTKYSLKHNDPNVSKIED</sequence>
<name>A0A1M5SK68_9FLAO</name>
<evidence type="ECO:0000256" key="1">
    <source>
        <dbReference type="SAM" id="Phobius"/>
    </source>
</evidence>
<feature type="transmembrane region" description="Helical" evidence="1">
    <location>
        <begin position="31"/>
        <end position="51"/>
    </location>
</feature>
<evidence type="ECO:0000313" key="3">
    <source>
        <dbReference type="Proteomes" id="UP000184109"/>
    </source>
</evidence>
<dbReference type="OrthoDB" id="1145018at2"/>
<dbReference type="AlphaFoldDB" id="A0A1M5SK68"/>
<protein>
    <submittedName>
        <fullName evidence="2">Uncharacterized protein</fullName>
    </submittedName>
</protein>
<keyword evidence="1" id="KW-1133">Transmembrane helix</keyword>
<gene>
    <name evidence="2" type="ORF">SAMN05444281_0330</name>
</gene>
<evidence type="ECO:0000313" key="2">
    <source>
        <dbReference type="EMBL" id="SHH38303.1"/>
    </source>
</evidence>
<keyword evidence="1" id="KW-0812">Transmembrane</keyword>